<dbReference type="InterPro" id="IPR016167">
    <property type="entry name" value="FAD-bd_PCMH_sub1"/>
</dbReference>
<dbReference type="PIRSF" id="PIRSF000136">
    <property type="entry name" value="LGO_GLO"/>
    <property type="match status" value="1"/>
</dbReference>
<dbReference type="PANTHER" id="PTHR43762">
    <property type="entry name" value="L-GULONOLACTONE OXIDASE"/>
    <property type="match status" value="1"/>
</dbReference>
<dbReference type="PROSITE" id="PS51387">
    <property type="entry name" value="FAD_PCMH"/>
    <property type="match status" value="1"/>
</dbReference>
<dbReference type="Gene3D" id="3.30.43.10">
    <property type="entry name" value="Uridine Diphospho-n-acetylenolpyruvylglucosamine Reductase, domain 2"/>
    <property type="match status" value="1"/>
</dbReference>
<dbReference type="GO" id="GO:0003885">
    <property type="term" value="F:D-arabinono-1,4-lactone oxidase activity"/>
    <property type="evidence" value="ECO:0007669"/>
    <property type="project" value="InterPro"/>
</dbReference>
<evidence type="ECO:0000256" key="1">
    <source>
        <dbReference type="ARBA" id="ARBA00023002"/>
    </source>
</evidence>
<keyword evidence="1" id="KW-0560">Oxidoreductase</keyword>
<dbReference type="GO" id="GO:0016020">
    <property type="term" value="C:membrane"/>
    <property type="evidence" value="ECO:0007669"/>
    <property type="project" value="InterPro"/>
</dbReference>
<dbReference type="EMBL" id="HBIV01036771">
    <property type="protein sequence ID" value="CAE0674421.1"/>
    <property type="molecule type" value="Transcribed_RNA"/>
</dbReference>
<dbReference type="InterPro" id="IPR036318">
    <property type="entry name" value="FAD-bd_PCMH-like_sf"/>
</dbReference>
<name>A0A7S3Z880_9EUKA</name>
<dbReference type="Pfam" id="PF04030">
    <property type="entry name" value="ALO"/>
    <property type="match status" value="1"/>
</dbReference>
<dbReference type="InterPro" id="IPR006094">
    <property type="entry name" value="Oxid_FAD_bind_N"/>
</dbReference>
<organism evidence="3">
    <name type="scientific">Lotharella globosa</name>
    <dbReference type="NCBI Taxonomy" id="91324"/>
    <lineage>
        <taxon>Eukaryota</taxon>
        <taxon>Sar</taxon>
        <taxon>Rhizaria</taxon>
        <taxon>Cercozoa</taxon>
        <taxon>Chlorarachniophyceae</taxon>
        <taxon>Lotharella</taxon>
    </lineage>
</organism>
<feature type="domain" description="FAD-binding PCMH-type" evidence="2">
    <location>
        <begin position="10"/>
        <end position="180"/>
    </location>
</feature>
<dbReference type="InterPro" id="IPR016169">
    <property type="entry name" value="FAD-bd_PCMH_sub2"/>
</dbReference>
<evidence type="ECO:0000313" key="3">
    <source>
        <dbReference type="EMBL" id="CAE0674421.1"/>
    </source>
</evidence>
<evidence type="ECO:0000259" key="2">
    <source>
        <dbReference type="PROSITE" id="PS51387"/>
    </source>
</evidence>
<dbReference type="InterPro" id="IPR016166">
    <property type="entry name" value="FAD-bd_PCMH"/>
</dbReference>
<reference evidence="3" key="1">
    <citation type="submission" date="2021-01" db="EMBL/GenBank/DDBJ databases">
        <authorList>
            <person name="Corre E."/>
            <person name="Pelletier E."/>
            <person name="Niang G."/>
            <person name="Scheremetjew M."/>
            <person name="Finn R."/>
            <person name="Kale V."/>
            <person name="Holt S."/>
            <person name="Cochrane G."/>
            <person name="Meng A."/>
            <person name="Brown T."/>
            <person name="Cohen L."/>
        </authorList>
    </citation>
    <scope>NUCLEOTIDE SEQUENCE</scope>
    <source>
        <strain evidence="3">CCCM811</strain>
    </source>
</reference>
<dbReference type="InterPro" id="IPR010031">
    <property type="entry name" value="FAD_lactone_oxidase-like"/>
</dbReference>
<dbReference type="InterPro" id="IPR010029">
    <property type="entry name" value="GL_DH"/>
</dbReference>
<dbReference type="NCBIfam" id="TIGR01676">
    <property type="entry name" value="GLDHase"/>
    <property type="match status" value="1"/>
</dbReference>
<proteinExistence type="predicted"/>
<dbReference type="PANTHER" id="PTHR43762:SF1">
    <property type="entry name" value="D-ARABINONO-1,4-LACTONE OXIDASE"/>
    <property type="match status" value="1"/>
</dbReference>
<gene>
    <name evidence="3" type="ORF">LGLO00237_LOCUS26195</name>
</gene>
<dbReference type="AlphaFoldDB" id="A0A7S3Z880"/>
<dbReference type="GO" id="GO:0071949">
    <property type="term" value="F:FAD binding"/>
    <property type="evidence" value="ECO:0007669"/>
    <property type="project" value="InterPro"/>
</dbReference>
<dbReference type="Gene3D" id="3.30.465.10">
    <property type="match status" value="1"/>
</dbReference>
<accession>A0A7S3Z880</accession>
<dbReference type="InterPro" id="IPR007173">
    <property type="entry name" value="ALO_C"/>
</dbReference>
<dbReference type="Pfam" id="PF01565">
    <property type="entry name" value="FAD_binding_4"/>
    <property type="match status" value="1"/>
</dbReference>
<dbReference type="SUPFAM" id="SSF56176">
    <property type="entry name" value="FAD-binding/transporter-associated domain-like"/>
    <property type="match status" value="1"/>
</dbReference>
<protein>
    <recommendedName>
        <fullName evidence="2">FAD-binding PCMH-type domain-containing protein</fullName>
    </recommendedName>
</protein>
<sequence>MTKIANWSNTHNVTGLLYQPETLEELERLVRDCHERGMKLRPVGAGISPNGIAFEDQGMVNLSKMNNVLHVDEDTMQVRVQAGMRVSELVDALKPYGLTLPNYASIKEQEIGGFVSAGAHGTGAYIPPLDDTVVAMHLVTPARGGIEITRKEQPQLLDALKVGLGAFGVVAEVTLQCVKSHNLEEHTFTATRAQICANHEKWLKNNKHIRYMWLPYTDTVVVVTNNPTTKPPGVVGSELSDAEEERRLKPMHQLLTKGINQCDPETRENLGLDASLVGSLNFAEARDWLLKFNTLNTEHVRRANQAEAEFWKNSEGKVVGDSSEMLQFDCGGEQLVFEVCYPTGTVDNLTPAIERKGRKVKPPSADVGFVMDLLEHIETTGFPAPSPIEQRWTRASQSRMSPAASASINDVFSWVGVIMYLPVSDPTIRGRIQDKFRDYTQLVRKVGAELPSDIYPHWGKIEMPSDAKALEADQAWLSRRYPVGLFNSLRRELDPKNICANDLINKAFPLDRE</sequence>
<dbReference type="GO" id="GO:0016633">
    <property type="term" value="F:galactonolactone dehydrogenase activity"/>
    <property type="evidence" value="ECO:0007669"/>
    <property type="project" value="InterPro"/>
</dbReference>